<evidence type="ECO:0000313" key="1">
    <source>
        <dbReference type="EMBL" id="PIR03496.1"/>
    </source>
</evidence>
<dbReference type="AlphaFoldDB" id="A0A2H0N5W2"/>
<proteinExistence type="predicted"/>
<reference evidence="1 2" key="1">
    <citation type="submission" date="2017-09" db="EMBL/GenBank/DDBJ databases">
        <title>Depth-based differentiation of microbial function through sediment-hosted aquifers and enrichment of novel symbionts in the deep terrestrial subsurface.</title>
        <authorList>
            <person name="Probst A.J."/>
            <person name="Ladd B."/>
            <person name="Jarett J.K."/>
            <person name="Geller-Mcgrath D.E."/>
            <person name="Sieber C.M."/>
            <person name="Emerson J.B."/>
            <person name="Anantharaman K."/>
            <person name="Thomas B.C."/>
            <person name="Malmstrom R."/>
            <person name="Stieglmeier M."/>
            <person name="Klingl A."/>
            <person name="Woyke T."/>
            <person name="Ryan C.M."/>
            <person name="Banfield J.F."/>
        </authorList>
    </citation>
    <scope>NUCLEOTIDE SEQUENCE [LARGE SCALE GENOMIC DNA]</scope>
    <source>
        <strain evidence="1">CG11_big_fil_rev_8_21_14_0_20_39_34</strain>
    </source>
</reference>
<dbReference type="EMBL" id="PCWN01000011">
    <property type="protein sequence ID" value="PIR03496.1"/>
    <property type="molecule type" value="Genomic_DNA"/>
</dbReference>
<sequence length="59" mass="6222">NTTQGTTATTQVRMLGSKAAVATNNALTWSYIRTLNGSSSGSLTFSDSYIVSGKSLLYQ</sequence>
<gene>
    <name evidence="1" type="ORF">COV59_04855</name>
</gene>
<accession>A0A2H0N5W2</accession>
<feature type="non-terminal residue" evidence="1">
    <location>
        <position position="1"/>
    </location>
</feature>
<name>A0A2H0N5W2_9BACT</name>
<organism evidence="1 2">
    <name type="scientific">Candidatus Magasanikbacteria bacterium CG11_big_fil_rev_8_21_14_0_20_39_34</name>
    <dbReference type="NCBI Taxonomy" id="1974653"/>
    <lineage>
        <taxon>Bacteria</taxon>
        <taxon>Candidatus Magasanikiibacteriota</taxon>
    </lineage>
</organism>
<dbReference type="Proteomes" id="UP000229600">
    <property type="component" value="Unassembled WGS sequence"/>
</dbReference>
<protein>
    <submittedName>
        <fullName evidence="1">Uncharacterized protein</fullName>
    </submittedName>
</protein>
<evidence type="ECO:0000313" key="2">
    <source>
        <dbReference type="Proteomes" id="UP000229600"/>
    </source>
</evidence>
<comment type="caution">
    <text evidence="1">The sequence shown here is derived from an EMBL/GenBank/DDBJ whole genome shotgun (WGS) entry which is preliminary data.</text>
</comment>